<feature type="transmembrane region" description="Helical" evidence="1">
    <location>
        <begin position="125"/>
        <end position="147"/>
    </location>
</feature>
<evidence type="ECO:0000313" key="3">
    <source>
        <dbReference type="EMBL" id="MBE1605348.1"/>
    </source>
</evidence>
<protein>
    <submittedName>
        <fullName evidence="3">Membrane protein YqaA with SNARE-associated domain</fullName>
    </submittedName>
</protein>
<feature type="domain" description="VTT" evidence="2">
    <location>
        <begin position="31"/>
        <end position="141"/>
    </location>
</feature>
<dbReference type="RefSeq" id="WP_192749703.1">
    <property type="nucleotide sequence ID" value="NZ_BAABJL010000199.1"/>
</dbReference>
<keyword evidence="1" id="KW-1133">Transmembrane helix</keyword>
<dbReference type="Pfam" id="PF09335">
    <property type="entry name" value="VTT_dom"/>
    <property type="match status" value="1"/>
</dbReference>
<dbReference type="AlphaFoldDB" id="A0A927MU82"/>
<keyword evidence="1" id="KW-0472">Membrane</keyword>
<comment type="caution">
    <text evidence="3">The sequence shown here is derived from an EMBL/GenBank/DDBJ whole genome shotgun (WGS) entry which is preliminary data.</text>
</comment>
<keyword evidence="1" id="KW-0812">Transmembrane</keyword>
<dbReference type="Proteomes" id="UP000638648">
    <property type="component" value="Unassembled WGS sequence"/>
</dbReference>
<evidence type="ECO:0000256" key="1">
    <source>
        <dbReference type="SAM" id="Phobius"/>
    </source>
</evidence>
<feature type="transmembrane region" description="Helical" evidence="1">
    <location>
        <begin position="38"/>
        <end position="59"/>
    </location>
</feature>
<reference evidence="3" key="1">
    <citation type="submission" date="2020-10" db="EMBL/GenBank/DDBJ databases">
        <title>Sequencing the genomes of 1000 actinobacteria strains.</title>
        <authorList>
            <person name="Klenk H.-P."/>
        </authorList>
    </citation>
    <scope>NUCLEOTIDE SEQUENCE</scope>
    <source>
        <strain evidence="3">DSM 45354</strain>
    </source>
</reference>
<organism evidence="3 4">
    <name type="scientific">Actinopolymorpha pittospori</name>
    <dbReference type="NCBI Taxonomy" id="648752"/>
    <lineage>
        <taxon>Bacteria</taxon>
        <taxon>Bacillati</taxon>
        <taxon>Actinomycetota</taxon>
        <taxon>Actinomycetes</taxon>
        <taxon>Propionibacteriales</taxon>
        <taxon>Actinopolymorphaceae</taxon>
        <taxon>Actinopolymorpha</taxon>
    </lineage>
</organism>
<dbReference type="InterPro" id="IPR032816">
    <property type="entry name" value="VTT_dom"/>
</dbReference>
<gene>
    <name evidence="3" type="ORF">HEB94_002196</name>
</gene>
<evidence type="ECO:0000313" key="4">
    <source>
        <dbReference type="Proteomes" id="UP000638648"/>
    </source>
</evidence>
<evidence type="ECO:0000259" key="2">
    <source>
        <dbReference type="Pfam" id="PF09335"/>
    </source>
</evidence>
<feature type="transmembrane region" description="Helical" evidence="1">
    <location>
        <begin position="94"/>
        <end position="119"/>
    </location>
</feature>
<dbReference type="EMBL" id="JADBEM010000001">
    <property type="protein sequence ID" value="MBE1605348.1"/>
    <property type="molecule type" value="Genomic_DNA"/>
</dbReference>
<accession>A0A927MU82</accession>
<sequence>MKLIAATFFYCIASALIPLINAEAYVGGVAAVLDGTSTWIIAATAAAGQMVGKVVYYLLGQNSLKWDWVRKKTESERWKASFEKWQRRIGGNPWVAALVLLLSASVGFPPFAIMAVLAGQLRVPLPLFVVVGFVGRLVRFASILGLVKWLF</sequence>
<name>A0A927MU82_9ACTN</name>
<keyword evidence="4" id="KW-1185">Reference proteome</keyword>
<proteinExistence type="predicted"/>